<dbReference type="GO" id="GO:0003677">
    <property type="term" value="F:DNA binding"/>
    <property type="evidence" value="ECO:0007669"/>
    <property type="project" value="UniProtKB-KW"/>
</dbReference>
<protein>
    <recommendedName>
        <fullName evidence="6">LysR substrate-binding domain-containing protein</fullName>
    </recommendedName>
</protein>
<dbReference type="AlphaFoldDB" id="A0A7Z0TXV2"/>
<name>A0A7Z0TXV2_9BRAD</name>
<organism evidence="7">
    <name type="scientific">Bradyrhizobium barranii subsp. barranii</name>
    <dbReference type="NCBI Taxonomy" id="2823807"/>
    <lineage>
        <taxon>Bacteria</taxon>
        <taxon>Pseudomonadati</taxon>
        <taxon>Pseudomonadota</taxon>
        <taxon>Alphaproteobacteria</taxon>
        <taxon>Hyphomicrobiales</taxon>
        <taxon>Nitrobacteraceae</taxon>
        <taxon>Bradyrhizobium</taxon>
        <taxon>Bradyrhizobium barranii</taxon>
    </lineage>
</organism>
<gene>
    <name evidence="7" type="ORF">G6321_50000</name>
</gene>
<dbReference type="Gene3D" id="3.40.190.290">
    <property type="match status" value="1"/>
</dbReference>
<evidence type="ECO:0000313" key="7">
    <source>
        <dbReference type="EMBL" id="NYY96260.1"/>
    </source>
</evidence>
<dbReference type="RefSeq" id="WP_129557313.1">
    <property type="nucleotide sequence ID" value="NZ_CP049701.1"/>
</dbReference>
<dbReference type="Pfam" id="PF03466">
    <property type="entry name" value="LysR_substrate"/>
    <property type="match status" value="1"/>
</dbReference>
<keyword evidence="4" id="KW-0804">Transcription</keyword>
<feature type="compositionally biased region" description="Basic and acidic residues" evidence="5">
    <location>
        <begin position="150"/>
        <end position="164"/>
    </location>
</feature>
<evidence type="ECO:0000256" key="5">
    <source>
        <dbReference type="SAM" id="MobiDB-lite"/>
    </source>
</evidence>
<proteinExistence type="inferred from homology"/>
<reference evidence="7" key="1">
    <citation type="submission" date="2020-06" db="EMBL/GenBank/DDBJ databases">
        <title>Whole Genome Sequence of Bradyrhizobium sp. Strain 323S2.</title>
        <authorList>
            <person name="Bromfield E.S.P."/>
        </authorList>
    </citation>
    <scope>NUCLEOTIDE SEQUENCE [LARGE SCALE GENOMIC DNA]</scope>
    <source>
        <strain evidence="7">323S2</strain>
    </source>
</reference>
<dbReference type="PANTHER" id="PTHR30346">
    <property type="entry name" value="TRANSCRIPTIONAL DUAL REGULATOR HCAR-RELATED"/>
    <property type="match status" value="1"/>
</dbReference>
<dbReference type="GO" id="GO:0003700">
    <property type="term" value="F:DNA-binding transcription factor activity"/>
    <property type="evidence" value="ECO:0007669"/>
    <property type="project" value="TreeGrafter"/>
</dbReference>
<evidence type="ECO:0000256" key="2">
    <source>
        <dbReference type="ARBA" id="ARBA00023015"/>
    </source>
</evidence>
<comment type="similarity">
    <text evidence="1">Belongs to the LysR transcriptional regulatory family.</text>
</comment>
<keyword evidence="2" id="KW-0805">Transcription regulation</keyword>
<feature type="domain" description="LysR substrate-binding" evidence="6">
    <location>
        <begin position="2"/>
        <end position="145"/>
    </location>
</feature>
<dbReference type="SUPFAM" id="SSF53850">
    <property type="entry name" value="Periplasmic binding protein-like II"/>
    <property type="match status" value="1"/>
</dbReference>
<dbReference type="EMBL" id="JACBFH010000002">
    <property type="protein sequence ID" value="NYY96260.1"/>
    <property type="molecule type" value="Genomic_DNA"/>
</dbReference>
<comment type="caution">
    <text evidence="7">The sequence shown here is derived from an EMBL/GenBank/DDBJ whole genome shotgun (WGS) entry which is preliminary data.</text>
</comment>
<dbReference type="PANTHER" id="PTHR30346:SF28">
    <property type="entry name" value="HTH-TYPE TRANSCRIPTIONAL REGULATOR CYNR"/>
    <property type="match status" value="1"/>
</dbReference>
<keyword evidence="3" id="KW-0238">DNA-binding</keyword>
<sequence length="164" mass="18477">MDAALLVHPAFDLPKTCVWQLLRQEPLILLAPSSLAVKAPLVTASHEPFIRYDRNVVAGKMADEYLRLHGVRPKVHFELDGIEQIAKLVAEGLGVSVLPDWPVIGSPDPKLRRWRLPSPCPARRVGMTWLRASVRSQLAEEFAKVASSERSNDRKKNENRSRTR</sequence>
<feature type="region of interest" description="Disordered" evidence="5">
    <location>
        <begin position="144"/>
        <end position="164"/>
    </location>
</feature>
<accession>A0A7Z0TXV2</accession>
<dbReference type="InterPro" id="IPR005119">
    <property type="entry name" value="LysR_subst-bd"/>
</dbReference>
<evidence type="ECO:0000256" key="3">
    <source>
        <dbReference type="ARBA" id="ARBA00023125"/>
    </source>
</evidence>
<evidence type="ECO:0000256" key="4">
    <source>
        <dbReference type="ARBA" id="ARBA00023163"/>
    </source>
</evidence>
<evidence type="ECO:0000259" key="6">
    <source>
        <dbReference type="Pfam" id="PF03466"/>
    </source>
</evidence>
<evidence type="ECO:0000256" key="1">
    <source>
        <dbReference type="ARBA" id="ARBA00009437"/>
    </source>
</evidence>
<dbReference type="GO" id="GO:0032993">
    <property type="term" value="C:protein-DNA complex"/>
    <property type="evidence" value="ECO:0007669"/>
    <property type="project" value="TreeGrafter"/>
</dbReference>